<dbReference type="AlphaFoldDB" id="A0AAD5Y449"/>
<dbReference type="Pfam" id="PF04185">
    <property type="entry name" value="Phosphoesterase"/>
    <property type="match status" value="1"/>
</dbReference>
<evidence type="ECO:0000256" key="1">
    <source>
        <dbReference type="ARBA" id="ARBA00022801"/>
    </source>
</evidence>
<evidence type="ECO:0000256" key="2">
    <source>
        <dbReference type="SAM" id="SignalP"/>
    </source>
</evidence>
<dbReference type="EMBL" id="JADGKB010000086">
    <property type="protein sequence ID" value="KAJ3254403.1"/>
    <property type="molecule type" value="Genomic_DNA"/>
</dbReference>
<sequence length="279" mass="31560">MITIVLLALSALAAPVANPLNKFKNYFVIVFENQNYDTVLNNAYMGKVLPSKGRLLTNYHGVTHPSQPNYIAMTSGSPKGVFLDFHANVDKRNLADNLEDIGKTWKTYQQDYPQDQGCFLSDQGDYYRKHNPFVSYVNVHNNPNRCANIVNAKFLDQDIANKKLPDYMFYTPNIKNDGHNTDIDYASNWLQGFLEPLLENPVFDDTLFVITFDESNAALGVIDFKGNHIYTLLLGKSVTPGSQDSTYYTHYSQIATLNEQWGMSMFNLDDYGAAGFDLQ</sequence>
<keyword evidence="4" id="KW-1185">Reference proteome</keyword>
<evidence type="ECO:0000313" key="3">
    <source>
        <dbReference type="EMBL" id="KAJ3254403.1"/>
    </source>
</evidence>
<comment type="caution">
    <text evidence="3">The sequence shown here is derived from an EMBL/GenBank/DDBJ whole genome shotgun (WGS) entry which is preliminary data.</text>
</comment>
<reference evidence="3" key="1">
    <citation type="submission" date="2020-05" db="EMBL/GenBank/DDBJ databases">
        <title>Phylogenomic resolution of chytrid fungi.</title>
        <authorList>
            <person name="Stajich J.E."/>
            <person name="Amses K."/>
            <person name="Simmons R."/>
            <person name="Seto K."/>
            <person name="Myers J."/>
            <person name="Bonds A."/>
            <person name="Quandt C.A."/>
            <person name="Barry K."/>
            <person name="Liu P."/>
            <person name="Grigoriev I."/>
            <person name="Longcore J.E."/>
            <person name="James T.Y."/>
        </authorList>
    </citation>
    <scope>NUCLEOTIDE SEQUENCE</scope>
    <source>
        <strain evidence="3">PLAUS21</strain>
    </source>
</reference>
<keyword evidence="1" id="KW-0378">Hydrolase</keyword>
<dbReference type="GO" id="GO:0009395">
    <property type="term" value="P:phospholipid catabolic process"/>
    <property type="evidence" value="ECO:0007669"/>
    <property type="project" value="TreeGrafter"/>
</dbReference>
<dbReference type="PANTHER" id="PTHR31956">
    <property type="entry name" value="NON-SPECIFIC PHOSPHOLIPASE C4-RELATED"/>
    <property type="match status" value="1"/>
</dbReference>
<dbReference type="InterPro" id="IPR007312">
    <property type="entry name" value="Phosphoesterase"/>
</dbReference>
<gene>
    <name evidence="3" type="ORF">HK103_007197</name>
</gene>
<dbReference type="InterPro" id="IPR017850">
    <property type="entry name" value="Alkaline_phosphatase_core_sf"/>
</dbReference>
<evidence type="ECO:0008006" key="5">
    <source>
        <dbReference type="Google" id="ProtNLM"/>
    </source>
</evidence>
<dbReference type="Gene3D" id="3.40.720.10">
    <property type="entry name" value="Alkaline Phosphatase, subunit A"/>
    <property type="match status" value="1"/>
</dbReference>
<protein>
    <recommendedName>
        <fullName evidence="5">Acid phosphatase</fullName>
    </recommendedName>
</protein>
<feature type="chain" id="PRO_5041928087" description="Acid phosphatase" evidence="2">
    <location>
        <begin position="20"/>
        <end position="279"/>
    </location>
</feature>
<organism evidence="3 4">
    <name type="scientific">Boothiomyces macroporosus</name>
    <dbReference type="NCBI Taxonomy" id="261099"/>
    <lineage>
        <taxon>Eukaryota</taxon>
        <taxon>Fungi</taxon>
        <taxon>Fungi incertae sedis</taxon>
        <taxon>Chytridiomycota</taxon>
        <taxon>Chytridiomycota incertae sedis</taxon>
        <taxon>Chytridiomycetes</taxon>
        <taxon>Rhizophydiales</taxon>
        <taxon>Terramycetaceae</taxon>
        <taxon>Boothiomyces</taxon>
    </lineage>
</organism>
<proteinExistence type="predicted"/>
<feature type="signal peptide" evidence="2">
    <location>
        <begin position="1"/>
        <end position="19"/>
    </location>
</feature>
<keyword evidence="2" id="KW-0732">Signal</keyword>
<evidence type="ECO:0000313" key="4">
    <source>
        <dbReference type="Proteomes" id="UP001210925"/>
    </source>
</evidence>
<dbReference type="GO" id="GO:0016788">
    <property type="term" value="F:hydrolase activity, acting on ester bonds"/>
    <property type="evidence" value="ECO:0007669"/>
    <property type="project" value="InterPro"/>
</dbReference>
<dbReference type="Proteomes" id="UP001210925">
    <property type="component" value="Unassembled WGS sequence"/>
</dbReference>
<dbReference type="PANTHER" id="PTHR31956:SF8">
    <property type="entry name" value="ACID PHOSPHATASE PHOA (AFU_ORTHOLOGUE AFUA_1G03570)"/>
    <property type="match status" value="1"/>
</dbReference>
<name>A0AAD5Y449_9FUNG</name>
<accession>A0AAD5Y449</accession>